<organism evidence="5 6">
    <name type="scientific">Hermetia illucens</name>
    <name type="common">Black soldier fly</name>
    <dbReference type="NCBI Taxonomy" id="343691"/>
    <lineage>
        <taxon>Eukaryota</taxon>
        <taxon>Metazoa</taxon>
        <taxon>Ecdysozoa</taxon>
        <taxon>Arthropoda</taxon>
        <taxon>Hexapoda</taxon>
        <taxon>Insecta</taxon>
        <taxon>Pterygota</taxon>
        <taxon>Neoptera</taxon>
        <taxon>Endopterygota</taxon>
        <taxon>Diptera</taxon>
        <taxon>Brachycera</taxon>
        <taxon>Stratiomyomorpha</taxon>
        <taxon>Stratiomyidae</taxon>
        <taxon>Hermetiinae</taxon>
        <taxon>Hermetia</taxon>
    </lineage>
</organism>
<dbReference type="InterPro" id="IPR015915">
    <property type="entry name" value="Kelch-typ_b-propeller"/>
</dbReference>
<sequence>MDALLVSREQPYDVVFSIGGSNFWGHQAILSTRSKYFERMFDGCGRNTDKEVVELQGLDPGVFEEVLQYFYTEEISLNNGTVCGILKTANYLEMECLRLRCKKYLETAVNIDDSIDLWKLAGSINDSEVVSSVRQYIISNVCDIKLLPKFLELELDEMKKLVTSEGLHLSSRLVELMYAGIMAWINHSNERNEYLIELLNLLKMEHVSREFFNSVVSKEKLLLDNKEGTNWLMRRVPRTFDLRQPSQVKSLNRWGCNSKKQNPTEQIPATKNNAKSCIVNAKDKHLTIDGDGSSPLVYRTETPRYLLTSGNSLPETPRYCMTSGNSLTETPRYRMTSRNPLIETPRHCMTSRNPLIETPRHCMTSRNSLTETPRYCMTSRNPLIETPRHCMTSRNSLTETPRYCMTNRNPLTETPRYRMTSRNSLLETPRYRMTSRNSLNSVEFIKEDLIDLEGGLYRLGRPLNKSRNEFSVIGSNEASSVFLPVKKHLIILDDADKCYGFNVHSRDIFCLADRPKTPGFCAVSFRKNIHVFGGYNNTCGLEYNVRYNTWKEKSIWSDFQHHSGAVVDTSAYITGGYHDEFCQNSVYRYDFESNRMDLQPRMILNRASHGTAAYENCIYACGGVNGGDAFDLDLAERFDVREGIWSCLPSMGYTYGSCTATMHDGSLYVSNSLNGVCERFDLRRNQWEALPRAPGPMGSIVSYDSKLYRVYNGGIAVYSESNASWDRILSFNFIQPTVCSL</sequence>
<dbReference type="SMART" id="SM00225">
    <property type="entry name" value="BTB"/>
    <property type="match status" value="1"/>
</dbReference>
<keyword evidence="2" id="KW-0677">Repeat</keyword>
<dbReference type="GO" id="GO:0003779">
    <property type="term" value="F:actin binding"/>
    <property type="evidence" value="ECO:0007669"/>
    <property type="project" value="UniProtKB-KW"/>
</dbReference>
<dbReference type="Pfam" id="PF07707">
    <property type="entry name" value="BACK"/>
    <property type="match status" value="1"/>
</dbReference>
<dbReference type="Pfam" id="PF01344">
    <property type="entry name" value="Kelch_1"/>
    <property type="match status" value="2"/>
</dbReference>
<keyword evidence="3" id="KW-0009">Actin-binding</keyword>
<dbReference type="Proteomes" id="UP000594454">
    <property type="component" value="Chromosome 1"/>
</dbReference>
<accession>A0A7R8UG41</accession>
<evidence type="ECO:0000256" key="1">
    <source>
        <dbReference type="ARBA" id="ARBA00022441"/>
    </source>
</evidence>
<dbReference type="InterPro" id="IPR011705">
    <property type="entry name" value="BACK"/>
</dbReference>
<evidence type="ECO:0000259" key="4">
    <source>
        <dbReference type="PROSITE" id="PS50097"/>
    </source>
</evidence>
<dbReference type="SMART" id="SM00875">
    <property type="entry name" value="BACK"/>
    <property type="match status" value="1"/>
</dbReference>
<dbReference type="Pfam" id="PF00651">
    <property type="entry name" value="BTB"/>
    <property type="match status" value="1"/>
</dbReference>
<dbReference type="SMART" id="SM00612">
    <property type="entry name" value="Kelch"/>
    <property type="match status" value="2"/>
</dbReference>
<protein>
    <recommendedName>
        <fullName evidence="4">BTB domain-containing protein</fullName>
    </recommendedName>
</protein>
<dbReference type="Gene3D" id="2.120.10.80">
    <property type="entry name" value="Kelch-type beta propeller"/>
    <property type="match status" value="1"/>
</dbReference>
<evidence type="ECO:0000313" key="5">
    <source>
        <dbReference type="EMBL" id="CAD7079387.1"/>
    </source>
</evidence>
<dbReference type="InParanoid" id="A0A7R8UG41"/>
<dbReference type="SUPFAM" id="SSF117281">
    <property type="entry name" value="Kelch motif"/>
    <property type="match status" value="1"/>
</dbReference>
<reference evidence="5 6" key="1">
    <citation type="submission" date="2020-11" db="EMBL/GenBank/DDBJ databases">
        <authorList>
            <person name="Wallbank WR R."/>
            <person name="Pardo Diaz C."/>
            <person name="Kozak K."/>
            <person name="Martin S."/>
            <person name="Jiggins C."/>
            <person name="Moest M."/>
            <person name="Warren A I."/>
            <person name="Generalovic N T."/>
            <person name="Byers J.R.P. K."/>
            <person name="Montejo-Kovacevich G."/>
            <person name="Yen C E."/>
        </authorList>
    </citation>
    <scope>NUCLEOTIDE SEQUENCE [LARGE SCALE GENOMIC DNA]</scope>
</reference>
<dbReference type="PANTHER" id="PTHR24412">
    <property type="entry name" value="KELCH PROTEIN"/>
    <property type="match status" value="1"/>
</dbReference>
<evidence type="ECO:0000256" key="2">
    <source>
        <dbReference type="ARBA" id="ARBA00022737"/>
    </source>
</evidence>
<dbReference type="Gene3D" id="3.30.710.10">
    <property type="entry name" value="Potassium Channel Kv1.1, Chain A"/>
    <property type="match status" value="1"/>
</dbReference>
<dbReference type="PANTHER" id="PTHR24412:SF489">
    <property type="entry name" value="RING FINGER DOMAIN AND KELCH REPEAT-CONTAINING PROTEIN DDB_G0271372"/>
    <property type="match status" value="1"/>
</dbReference>
<dbReference type="InterPro" id="IPR006652">
    <property type="entry name" value="Kelch_1"/>
</dbReference>
<dbReference type="EMBL" id="LR899009">
    <property type="protein sequence ID" value="CAD7079387.1"/>
    <property type="molecule type" value="Genomic_DNA"/>
</dbReference>
<dbReference type="AlphaFoldDB" id="A0A7R8UG41"/>
<keyword evidence="6" id="KW-1185">Reference proteome</keyword>
<keyword evidence="1" id="KW-0880">Kelch repeat</keyword>
<dbReference type="InterPro" id="IPR000210">
    <property type="entry name" value="BTB/POZ_dom"/>
</dbReference>
<dbReference type="SUPFAM" id="SSF54695">
    <property type="entry name" value="POZ domain"/>
    <property type="match status" value="1"/>
</dbReference>
<proteinExistence type="predicted"/>
<dbReference type="Gene3D" id="1.25.40.420">
    <property type="match status" value="1"/>
</dbReference>
<dbReference type="PROSITE" id="PS50097">
    <property type="entry name" value="BTB"/>
    <property type="match status" value="1"/>
</dbReference>
<dbReference type="CDD" id="cd18186">
    <property type="entry name" value="BTB_POZ_ZBTB_KLHL-like"/>
    <property type="match status" value="1"/>
</dbReference>
<name>A0A7R8UG41_HERIL</name>
<evidence type="ECO:0000256" key="3">
    <source>
        <dbReference type="ARBA" id="ARBA00023203"/>
    </source>
</evidence>
<dbReference type="InterPro" id="IPR011333">
    <property type="entry name" value="SKP1/BTB/POZ_sf"/>
</dbReference>
<evidence type="ECO:0000313" key="6">
    <source>
        <dbReference type="Proteomes" id="UP000594454"/>
    </source>
</evidence>
<feature type="domain" description="BTB" evidence="4">
    <location>
        <begin position="12"/>
        <end position="79"/>
    </location>
</feature>
<gene>
    <name evidence="5" type="ORF">HERILL_LOCUS2607</name>
</gene>
<dbReference type="OrthoDB" id="6359816at2759"/>